<dbReference type="RefSeq" id="WP_187522352.1">
    <property type="nucleotide sequence ID" value="NZ_JACONW010000096.1"/>
</dbReference>
<feature type="compositionally biased region" description="Gly residues" evidence="1">
    <location>
        <begin position="296"/>
        <end position="313"/>
    </location>
</feature>
<evidence type="ECO:0000313" key="3">
    <source>
        <dbReference type="Proteomes" id="UP000651852"/>
    </source>
</evidence>
<organism evidence="2 3">
    <name type="scientific">Pseudomonas folii</name>
    <dbReference type="NCBI Taxonomy" id="2762593"/>
    <lineage>
        <taxon>Bacteria</taxon>
        <taxon>Pseudomonadati</taxon>
        <taxon>Pseudomonadota</taxon>
        <taxon>Gammaproteobacteria</taxon>
        <taxon>Pseudomonadales</taxon>
        <taxon>Pseudomonadaceae</taxon>
        <taxon>Pseudomonas</taxon>
    </lineage>
</organism>
<proteinExistence type="predicted"/>
<gene>
    <name evidence="2" type="ORF">H8S59_18370</name>
</gene>
<evidence type="ECO:0000256" key="1">
    <source>
        <dbReference type="SAM" id="MobiDB-lite"/>
    </source>
</evidence>
<name>A0ABR7B3J1_9PSED</name>
<evidence type="ECO:0000313" key="2">
    <source>
        <dbReference type="EMBL" id="MBC3951741.1"/>
    </source>
</evidence>
<sequence length="313" mass="33257">MAEKLNPNDIKTLEILLQYDSASSMYAFLQIKGYKYATLAESVVTGGSVSGNASMNFLRLTARDAGKTINESRIYNAMARQYLSTLSAQLASQGYVDRDINHQEAWAFHNKVFSAAGLGPDAWTLNSVFKVMPSESTREAYWNEVLANTGNPMGEVQMAFRTETFMGTASVIGSPEMKAIADGWRARVDTLSTYKAAASGFGGAVQKRVDAFFNNLSQEVFGIPSSELPVIDLGALPPPTPTPSPAVTTTPTPPASLPPAPVVPKPPAKPRQRPRGKRRPQHGPTTGRGHPDSGHHGGGSGGGGGGGVLTIRN</sequence>
<feature type="compositionally biased region" description="Basic residues" evidence="1">
    <location>
        <begin position="268"/>
        <end position="281"/>
    </location>
</feature>
<keyword evidence="3" id="KW-1185">Reference proteome</keyword>
<reference evidence="2 3" key="1">
    <citation type="submission" date="2020-08" db="EMBL/GenBank/DDBJ databases">
        <title>Putative novel bacterial strains isolated from necrotic wheat leaf tissues caused by Xanthomonas translucens.</title>
        <authorList>
            <person name="Tambong J.T."/>
        </authorList>
    </citation>
    <scope>NUCLEOTIDE SEQUENCE [LARGE SCALE GENOMIC DNA]</scope>
    <source>
        <strain evidence="2 3">DOAB 1069</strain>
    </source>
</reference>
<feature type="region of interest" description="Disordered" evidence="1">
    <location>
        <begin position="234"/>
        <end position="313"/>
    </location>
</feature>
<feature type="compositionally biased region" description="Pro residues" evidence="1">
    <location>
        <begin position="251"/>
        <end position="267"/>
    </location>
</feature>
<accession>A0ABR7B3J1</accession>
<dbReference type="Proteomes" id="UP000651852">
    <property type="component" value="Unassembled WGS sequence"/>
</dbReference>
<dbReference type="EMBL" id="JACONW010000096">
    <property type="protein sequence ID" value="MBC3951741.1"/>
    <property type="molecule type" value="Genomic_DNA"/>
</dbReference>
<comment type="caution">
    <text evidence="2">The sequence shown here is derived from an EMBL/GenBank/DDBJ whole genome shotgun (WGS) entry which is preliminary data.</text>
</comment>
<protein>
    <submittedName>
        <fullName evidence="2">Uncharacterized protein</fullName>
    </submittedName>
</protein>